<dbReference type="InterPro" id="IPR000380">
    <property type="entry name" value="Topo_IA"/>
</dbReference>
<dbReference type="InterPro" id="IPR023406">
    <property type="entry name" value="Topo_IA_AS"/>
</dbReference>
<feature type="domain" description="Topo IA-type catalytic" evidence="15">
    <location>
        <begin position="157"/>
        <end position="615"/>
    </location>
</feature>
<dbReference type="InterPro" id="IPR006171">
    <property type="entry name" value="TOPRIM_dom"/>
</dbReference>
<dbReference type="InterPro" id="IPR013826">
    <property type="entry name" value="Topo_IA_cen_sub3"/>
</dbReference>
<dbReference type="PROSITE" id="PS52039">
    <property type="entry name" value="TOPO_IA_2"/>
    <property type="match status" value="1"/>
</dbReference>
<dbReference type="Gene3D" id="1.10.290.10">
    <property type="entry name" value="Topoisomerase I, domain 4"/>
    <property type="match status" value="1"/>
</dbReference>
<feature type="domain" description="Toprim" evidence="14">
    <location>
        <begin position="3"/>
        <end position="140"/>
    </location>
</feature>
<evidence type="ECO:0000313" key="16">
    <source>
        <dbReference type="EMBL" id="WOB08835.1"/>
    </source>
</evidence>
<feature type="compositionally biased region" description="Basic residues" evidence="13">
    <location>
        <begin position="868"/>
        <end position="884"/>
    </location>
</feature>
<dbReference type="Pfam" id="PF13342">
    <property type="entry name" value="Toprim_Crpt"/>
    <property type="match status" value="2"/>
</dbReference>
<keyword evidence="5" id="KW-0460">Magnesium</keyword>
<keyword evidence="8 16" id="KW-0413">Isomerase</keyword>
<evidence type="ECO:0000259" key="14">
    <source>
        <dbReference type="PROSITE" id="PS50880"/>
    </source>
</evidence>
<evidence type="ECO:0000256" key="2">
    <source>
        <dbReference type="ARBA" id="ARBA00009446"/>
    </source>
</evidence>
<dbReference type="SMART" id="SM00437">
    <property type="entry name" value="TOP1Ac"/>
    <property type="match status" value="1"/>
</dbReference>
<evidence type="ECO:0000256" key="10">
    <source>
        <dbReference type="ARBA" id="ARBA00031985"/>
    </source>
</evidence>
<dbReference type="SUPFAM" id="SSF56712">
    <property type="entry name" value="Prokaryotic type I DNA topoisomerase"/>
    <property type="match status" value="1"/>
</dbReference>
<dbReference type="NCBIfam" id="NF005829">
    <property type="entry name" value="PRK07726.1"/>
    <property type="match status" value="1"/>
</dbReference>
<dbReference type="RefSeq" id="WP_316701704.1">
    <property type="nucleotide sequence ID" value="NZ_CP136336.1"/>
</dbReference>
<evidence type="ECO:0000256" key="7">
    <source>
        <dbReference type="ARBA" id="ARBA00023125"/>
    </source>
</evidence>
<dbReference type="InterPro" id="IPR023405">
    <property type="entry name" value="Topo_IA_core_domain"/>
</dbReference>
<evidence type="ECO:0000256" key="1">
    <source>
        <dbReference type="ARBA" id="ARBA00000213"/>
    </source>
</evidence>
<dbReference type="SMART" id="SM00493">
    <property type="entry name" value="TOPRIM"/>
    <property type="match status" value="1"/>
</dbReference>
<protein>
    <recommendedName>
        <fullName evidence="3">DNA topoisomerase</fullName>
        <ecNumber evidence="3">5.6.2.1</ecNumber>
    </recommendedName>
    <alternativeName>
        <fullName evidence="12">Omega-protein</fullName>
    </alternativeName>
    <alternativeName>
        <fullName evidence="11">Relaxing enzyme</fullName>
    </alternativeName>
    <alternativeName>
        <fullName evidence="9">Swivelase</fullName>
    </alternativeName>
    <alternativeName>
        <fullName evidence="10">Untwisting enzyme</fullName>
    </alternativeName>
</protein>
<dbReference type="Pfam" id="PF01751">
    <property type="entry name" value="Toprim"/>
    <property type="match status" value="1"/>
</dbReference>
<dbReference type="Gene3D" id="1.10.460.10">
    <property type="entry name" value="Topoisomerase I, domain 2"/>
    <property type="match status" value="1"/>
</dbReference>
<dbReference type="InterPro" id="IPR005738">
    <property type="entry name" value="TopoIII"/>
</dbReference>
<evidence type="ECO:0000256" key="12">
    <source>
        <dbReference type="ARBA" id="ARBA00032877"/>
    </source>
</evidence>
<dbReference type="PRINTS" id="PR00417">
    <property type="entry name" value="PRTPISMRASEI"/>
</dbReference>
<dbReference type="CDD" id="cd03362">
    <property type="entry name" value="TOPRIM_TopoIA_TopoIII"/>
    <property type="match status" value="1"/>
</dbReference>
<dbReference type="InterPro" id="IPR013825">
    <property type="entry name" value="Topo_IA_cen_sub2"/>
</dbReference>
<dbReference type="Gene3D" id="2.70.20.10">
    <property type="entry name" value="Topoisomerase I, domain 3"/>
    <property type="match status" value="1"/>
</dbReference>
<dbReference type="InterPro" id="IPR013497">
    <property type="entry name" value="Topo_IA_cen"/>
</dbReference>
<feature type="region of interest" description="Disordered" evidence="13">
    <location>
        <begin position="835"/>
        <end position="884"/>
    </location>
</feature>
<evidence type="ECO:0000313" key="17">
    <source>
        <dbReference type="Proteomes" id="UP001303946"/>
    </source>
</evidence>
<dbReference type="PROSITE" id="PS00396">
    <property type="entry name" value="TOPO_IA_1"/>
    <property type="match status" value="1"/>
</dbReference>
<dbReference type="EMBL" id="CP136336">
    <property type="protein sequence ID" value="WOB08835.1"/>
    <property type="molecule type" value="Genomic_DNA"/>
</dbReference>
<evidence type="ECO:0000256" key="11">
    <source>
        <dbReference type="ARBA" id="ARBA00032235"/>
    </source>
</evidence>
<comment type="catalytic activity">
    <reaction evidence="1">
        <text>ATP-independent breakage of single-stranded DNA, followed by passage and rejoining.</text>
        <dbReference type="EC" id="5.6.2.1"/>
    </reaction>
</comment>
<dbReference type="PANTHER" id="PTHR11390:SF21">
    <property type="entry name" value="DNA TOPOISOMERASE 3-ALPHA"/>
    <property type="match status" value="1"/>
</dbReference>
<dbReference type="NCBIfam" id="NF006032">
    <property type="entry name" value="PRK08173.1"/>
    <property type="match status" value="1"/>
</dbReference>
<evidence type="ECO:0000256" key="9">
    <source>
        <dbReference type="ARBA" id="ARBA00030003"/>
    </source>
</evidence>
<feature type="compositionally biased region" description="Polar residues" evidence="13">
    <location>
        <begin position="278"/>
        <end position="294"/>
    </location>
</feature>
<sequence length="884" mass="97541">MSKSLIIAEKPSVAQDIVRALTPVAGKFDKHDEYFEGEHHIVTSAVGHLLEIKAPEEYDVKRGKWSFANLPVIPPHFELNPIDKSKGRLNAIVKLVKRKDVSELINACDAGREGELIFRLIQQHAKSKHPVKRLWLQSMTPQAIREGFEHLRSDKELQGLAEAARSRSEADWLVGINGTRAMTAFNSRDGGFFLTTVGRVQTPTLSIVVEREEKIRKHVARDYWEIKASFAAQAGEYEGKWFDPKWKKNADDAELRADRVWDAKTAQAIADAVRGQPATVTEESKPSTQSSPGLYDLTTLQREANSRFGFSAKTTLSIAQALYEKHKALTYPRTDSKHLPEDYVAVVKNTMEMIASEDMPGPLKALSTHAKTAIKNGYVKPNKRIFDNAKVSDHFAIIPTLIAPKSLTEVEAKLYDMVVKRFLAVFFPPAEFMVTTRISTAAGHSFQTNGKVMVKPGWLAIYGREVQEDDANLVAVAPGEVVRTEAVDVNALKTKPPARYTEATLLSAMEGAGKLIDDDELREAMQEKGLGTPATRAAIIEGLILEKYIHRDGRELVPTAKAFQLATLLRGLGVEDLTKPELTGNWEFQLSEMEKGKLSRDTFMAEIAAMTQRIVAKAKEYDRDTIPGDYATLKTPCPNCGGVVKENYRRFTCTGKSGDGEGCGFSIGKIPGGRSFELHEVEEFLDKKRIGPLEGFRSKAGWPFTAELRLVFDDEIKNWKLEFDFGEDAKKEGESGEPVDFSGQESLGACPKCQGKVFEHGTSYVCEHAVGAHVTCDFKSGKIILQQPVAREQMTKLLATGKTDLLENFVSNKTRRKFKAFLAFDKKEGKVSFEFQPRAGKAPPAKTAASKASAKEAAPAEAAPAKKVAAKKAPAKKAAAKKAA</sequence>
<feature type="compositionally biased region" description="Low complexity" evidence="13">
    <location>
        <begin position="841"/>
        <end position="867"/>
    </location>
</feature>
<keyword evidence="6" id="KW-0799">Topoisomerase</keyword>
<name>A0ABZ0D0L1_9BURK</name>
<dbReference type="InterPro" id="IPR013824">
    <property type="entry name" value="Topo_IA_cen_sub1"/>
</dbReference>
<feature type="region of interest" description="Disordered" evidence="13">
    <location>
        <begin position="273"/>
        <end position="294"/>
    </location>
</feature>
<evidence type="ECO:0000256" key="8">
    <source>
        <dbReference type="ARBA" id="ARBA00023235"/>
    </source>
</evidence>
<keyword evidence="17" id="KW-1185">Reference proteome</keyword>
<evidence type="ECO:0000256" key="3">
    <source>
        <dbReference type="ARBA" id="ARBA00012891"/>
    </source>
</evidence>
<proteinExistence type="inferred from homology"/>
<dbReference type="Proteomes" id="UP001303946">
    <property type="component" value="Chromosome"/>
</dbReference>
<dbReference type="InterPro" id="IPR025589">
    <property type="entry name" value="Toprim_C_rpt"/>
</dbReference>
<dbReference type="PANTHER" id="PTHR11390">
    <property type="entry name" value="PROKARYOTIC DNA TOPOISOMERASE"/>
    <property type="match status" value="1"/>
</dbReference>
<evidence type="ECO:0000256" key="4">
    <source>
        <dbReference type="ARBA" id="ARBA00022723"/>
    </source>
</evidence>
<reference evidence="16 17" key="1">
    <citation type="submission" date="2023-10" db="EMBL/GenBank/DDBJ databases">
        <title>Bacteria for the degradation of biodegradable plastic PBAT(Polybutylene adipate terephthalate).</title>
        <authorList>
            <person name="Weon H.-Y."/>
            <person name="Yeon J."/>
        </authorList>
    </citation>
    <scope>NUCLEOTIDE SEQUENCE [LARGE SCALE GENOMIC DNA]</scope>
    <source>
        <strain evidence="16 17">SBD 7-3</strain>
    </source>
</reference>
<accession>A0ABZ0D0L1</accession>
<dbReference type="NCBIfam" id="NF011313">
    <property type="entry name" value="PRK14724.1"/>
    <property type="match status" value="1"/>
</dbReference>
<dbReference type="InterPro" id="IPR003602">
    <property type="entry name" value="Topo_IA_DNA-bd_dom"/>
</dbReference>
<comment type="similarity">
    <text evidence="2">Belongs to the type IA topoisomerase family.</text>
</comment>
<evidence type="ECO:0000256" key="6">
    <source>
        <dbReference type="ARBA" id="ARBA00023029"/>
    </source>
</evidence>
<dbReference type="EC" id="5.6.2.1" evidence="3"/>
<organism evidence="16 17">
    <name type="scientific">Piscinibacter gummiphilus</name>
    <dbReference type="NCBI Taxonomy" id="946333"/>
    <lineage>
        <taxon>Bacteria</taxon>
        <taxon>Pseudomonadati</taxon>
        <taxon>Pseudomonadota</taxon>
        <taxon>Betaproteobacteria</taxon>
        <taxon>Burkholderiales</taxon>
        <taxon>Sphaerotilaceae</taxon>
        <taxon>Piscinibacter</taxon>
    </lineage>
</organism>
<dbReference type="Pfam" id="PF01131">
    <property type="entry name" value="Topoisom_bac"/>
    <property type="match status" value="1"/>
</dbReference>
<dbReference type="SMART" id="SM00436">
    <property type="entry name" value="TOP1Bc"/>
    <property type="match status" value="1"/>
</dbReference>
<evidence type="ECO:0000259" key="15">
    <source>
        <dbReference type="PROSITE" id="PS52039"/>
    </source>
</evidence>
<evidence type="ECO:0000256" key="13">
    <source>
        <dbReference type="SAM" id="MobiDB-lite"/>
    </source>
</evidence>
<keyword evidence="7" id="KW-0238">DNA-binding</keyword>
<keyword evidence="4" id="KW-0479">Metal-binding</keyword>
<dbReference type="NCBIfam" id="TIGR01056">
    <property type="entry name" value="topB"/>
    <property type="match status" value="1"/>
</dbReference>
<evidence type="ECO:0000256" key="5">
    <source>
        <dbReference type="ARBA" id="ARBA00022842"/>
    </source>
</evidence>
<dbReference type="PROSITE" id="PS50880">
    <property type="entry name" value="TOPRIM"/>
    <property type="match status" value="1"/>
</dbReference>
<gene>
    <name evidence="16" type="ORF">RXV79_01965</name>
</gene>
<dbReference type="Gene3D" id="3.40.50.140">
    <property type="match status" value="1"/>
</dbReference>
<dbReference type="CDD" id="cd00186">
    <property type="entry name" value="TOP1Ac"/>
    <property type="match status" value="1"/>
</dbReference>
<dbReference type="InterPro" id="IPR034144">
    <property type="entry name" value="TOPRIM_TopoIII"/>
</dbReference>
<dbReference type="InterPro" id="IPR003601">
    <property type="entry name" value="Topo_IA_2"/>
</dbReference>
<dbReference type="GO" id="GO:0003917">
    <property type="term" value="F:DNA topoisomerase type I (single strand cut, ATP-independent) activity"/>
    <property type="evidence" value="ECO:0007669"/>
    <property type="project" value="UniProtKB-EC"/>
</dbReference>